<accession>A0AAV4CDX1</accession>
<name>A0AAV4CDX1_9GAST</name>
<dbReference type="AlphaFoldDB" id="A0AAV4CDX1"/>
<protein>
    <submittedName>
        <fullName evidence="1">Uncharacterized protein</fullName>
    </submittedName>
</protein>
<comment type="caution">
    <text evidence="1">The sequence shown here is derived from an EMBL/GenBank/DDBJ whole genome shotgun (WGS) entry which is preliminary data.</text>
</comment>
<reference evidence="1 2" key="1">
    <citation type="journal article" date="2021" name="Elife">
        <title>Chloroplast acquisition without the gene transfer in kleptoplastic sea slugs, Plakobranchus ocellatus.</title>
        <authorList>
            <person name="Maeda T."/>
            <person name="Takahashi S."/>
            <person name="Yoshida T."/>
            <person name="Shimamura S."/>
            <person name="Takaki Y."/>
            <person name="Nagai Y."/>
            <person name="Toyoda A."/>
            <person name="Suzuki Y."/>
            <person name="Arimoto A."/>
            <person name="Ishii H."/>
            <person name="Satoh N."/>
            <person name="Nishiyama T."/>
            <person name="Hasebe M."/>
            <person name="Maruyama T."/>
            <person name="Minagawa J."/>
            <person name="Obokata J."/>
            <person name="Shigenobu S."/>
        </authorList>
    </citation>
    <scope>NUCLEOTIDE SEQUENCE [LARGE SCALE GENOMIC DNA]</scope>
</reference>
<sequence length="88" mass="10026">MLKYCDDIERAPVSHDCEKCKAPLSDEEVYLIDEIPNMMETISKDEKPITGIQFDSKRRGQLAVMRCEIGPYPARLYCGLNGLCNQRA</sequence>
<evidence type="ECO:0000313" key="2">
    <source>
        <dbReference type="Proteomes" id="UP000735302"/>
    </source>
</evidence>
<proteinExistence type="predicted"/>
<organism evidence="1 2">
    <name type="scientific">Plakobranchus ocellatus</name>
    <dbReference type="NCBI Taxonomy" id="259542"/>
    <lineage>
        <taxon>Eukaryota</taxon>
        <taxon>Metazoa</taxon>
        <taxon>Spiralia</taxon>
        <taxon>Lophotrochozoa</taxon>
        <taxon>Mollusca</taxon>
        <taxon>Gastropoda</taxon>
        <taxon>Heterobranchia</taxon>
        <taxon>Euthyneura</taxon>
        <taxon>Panpulmonata</taxon>
        <taxon>Sacoglossa</taxon>
        <taxon>Placobranchoidea</taxon>
        <taxon>Plakobranchidae</taxon>
        <taxon>Plakobranchus</taxon>
    </lineage>
</organism>
<dbReference type="EMBL" id="BLXT01006120">
    <property type="protein sequence ID" value="GFO29158.1"/>
    <property type="molecule type" value="Genomic_DNA"/>
</dbReference>
<keyword evidence="2" id="KW-1185">Reference proteome</keyword>
<dbReference type="Proteomes" id="UP000735302">
    <property type="component" value="Unassembled WGS sequence"/>
</dbReference>
<evidence type="ECO:0000313" key="1">
    <source>
        <dbReference type="EMBL" id="GFO29158.1"/>
    </source>
</evidence>
<gene>
    <name evidence="1" type="ORF">PoB_005566300</name>
</gene>